<dbReference type="EMBL" id="BIMW01000061">
    <property type="protein sequence ID" value="GCE93118.1"/>
    <property type="molecule type" value="Genomic_DNA"/>
</dbReference>
<dbReference type="Gene3D" id="3.30.450.40">
    <property type="match status" value="1"/>
</dbReference>
<dbReference type="RefSeq" id="WP_043468755.1">
    <property type="nucleotide sequence ID" value="NZ_BIMW01000061.1"/>
</dbReference>
<dbReference type="Pfam" id="PF01590">
    <property type="entry name" value="GAF"/>
    <property type="match status" value="1"/>
</dbReference>
<dbReference type="Gene3D" id="1.10.510.10">
    <property type="entry name" value="Transferase(Phosphotransferase) domain 1"/>
    <property type="match status" value="1"/>
</dbReference>
<evidence type="ECO:0000313" key="7">
    <source>
        <dbReference type="EMBL" id="GCE93118.1"/>
    </source>
</evidence>
<dbReference type="SUPFAM" id="SSF55874">
    <property type="entry name" value="ATPase domain of HSP90 chaperone/DNA topoisomerase II/histidine kinase"/>
    <property type="match status" value="1"/>
</dbReference>
<dbReference type="GeneID" id="301682068"/>
<evidence type="ECO:0000259" key="6">
    <source>
        <dbReference type="PROSITE" id="PS50109"/>
    </source>
</evidence>
<dbReference type="Gene3D" id="3.40.50.300">
    <property type="entry name" value="P-loop containing nucleotide triphosphate hydrolases"/>
    <property type="match status" value="1"/>
</dbReference>
<accession>A0A5M3T543</accession>
<gene>
    <name evidence="7" type="ORF">NIES46_11670</name>
</gene>
<dbReference type="PROSITE" id="PS50109">
    <property type="entry name" value="HIS_KIN"/>
    <property type="match status" value="1"/>
</dbReference>
<comment type="catalytic activity">
    <reaction evidence="1">
        <text>ATP + protein L-histidine = ADP + protein N-phospho-L-histidine.</text>
        <dbReference type="EC" id="2.7.13.3"/>
    </reaction>
</comment>
<dbReference type="PROSITE" id="PS00108">
    <property type="entry name" value="PROTEIN_KINASE_ST"/>
    <property type="match status" value="1"/>
</dbReference>
<feature type="domain" description="Protein kinase" evidence="5">
    <location>
        <begin position="8"/>
        <end position="267"/>
    </location>
</feature>
<evidence type="ECO:0000256" key="3">
    <source>
        <dbReference type="ARBA" id="ARBA00022777"/>
    </source>
</evidence>
<dbReference type="InterPro" id="IPR029016">
    <property type="entry name" value="GAF-like_dom_sf"/>
</dbReference>
<dbReference type="InterPro" id="IPR004358">
    <property type="entry name" value="Sig_transdc_His_kin-like_C"/>
</dbReference>
<comment type="caution">
    <text evidence="7">The sequence shown here is derived from an EMBL/GenBank/DDBJ whole genome shotgun (WGS) entry which is preliminary data.</text>
</comment>
<dbReference type="Proteomes" id="UP000326169">
    <property type="component" value="Unassembled WGS sequence"/>
</dbReference>
<dbReference type="SMART" id="SM00065">
    <property type="entry name" value="GAF"/>
    <property type="match status" value="1"/>
</dbReference>
<dbReference type="PRINTS" id="PR00344">
    <property type="entry name" value="BCTRLSENSOR"/>
</dbReference>
<dbReference type="PROSITE" id="PS50011">
    <property type="entry name" value="PROTEIN_KINASE_DOM"/>
    <property type="match status" value="1"/>
</dbReference>
<keyword evidence="7" id="KW-0723">Serine/threonine-protein kinase</keyword>
<keyword evidence="8" id="KW-1185">Reference proteome</keyword>
<evidence type="ECO:0000256" key="4">
    <source>
        <dbReference type="ARBA" id="ARBA00023012"/>
    </source>
</evidence>
<dbReference type="SMART" id="SM00387">
    <property type="entry name" value="HATPase_c"/>
    <property type="match status" value="1"/>
</dbReference>
<dbReference type="EC" id="2.7.13.3" evidence="2"/>
<dbReference type="InterPro" id="IPR005467">
    <property type="entry name" value="His_kinase_dom"/>
</dbReference>
<dbReference type="InterPro" id="IPR041664">
    <property type="entry name" value="AAA_16"/>
</dbReference>
<evidence type="ECO:0000259" key="5">
    <source>
        <dbReference type="PROSITE" id="PS50011"/>
    </source>
</evidence>
<evidence type="ECO:0000256" key="1">
    <source>
        <dbReference type="ARBA" id="ARBA00000085"/>
    </source>
</evidence>
<dbReference type="InterPro" id="IPR036890">
    <property type="entry name" value="HATPase_C_sf"/>
</dbReference>
<dbReference type="InterPro" id="IPR053159">
    <property type="entry name" value="Hybrid_Histidine_Kinase"/>
</dbReference>
<feature type="domain" description="Histidine kinase" evidence="6">
    <location>
        <begin position="1533"/>
        <end position="1791"/>
    </location>
</feature>
<dbReference type="SUPFAM" id="SSF56112">
    <property type="entry name" value="Protein kinase-like (PK-like)"/>
    <property type="match status" value="1"/>
</dbReference>
<dbReference type="InterPro" id="IPR011009">
    <property type="entry name" value="Kinase-like_dom_sf"/>
</dbReference>
<proteinExistence type="predicted"/>
<keyword evidence="3 7" id="KW-0808">Transferase</keyword>
<reference evidence="7 8" key="1">
    <citation type="journal article" date="2019" name="J Genomics">
        <title>The Draft Genome of a Hydrogen-producing Cyanobacterium, Arthrospira platensis NIES-46.</title>
        <authorList>
            <person name="Suzuki S."/>
            <person name="Yamaguchi H."/>
            <person name="Kawachi M."/>
        </authorList>
    </citation>
    <scope>NUCLEOTIDE SEQUENCE [LARGE SCALE GENOMIC DNA]</scope>
    <source>
        <strain evidence="7 8">NIES-46</strain>
    </source>
</reference>
<keyword evidence="3 7" id="KW-0418">Kinase</keyword>
<evidence type="ECO:0000313" key="8">
    <source>
        <dbReference type="Proteomes" id="UP000326169"/>
    </source>
</evidence>
<dbReference type="SUPFAM" id="SSF52540">
    <property type="entry name" value="P-loop containing nucleoside triphosphate hydrolases"/>
    <property type="match status" value="1"/>
</dbReference>
<name>A0A5M3T543_LIMPL</name>
<dbReference type="SMART" id="SM00220">
    <property type="entry name" value="S_TKc"/>
    <property type="match status" value="1"/>
</dbReference>
<dbReference type="CDD" id="cd14014">
    <property type="entry name" value="STKc_PknB_like"/>
    <property type="match status" value="1"/>
</dbReference>
<keyword evidence="4" id="KW-0902">Two-component regulatory system</keyword>
<dbReference type="Pfam" id="PF02518">
    <property type="entry name" value="HATPase_c"/>
    <property type="match status" value="1"/>
</dbReference>
<dbReference type="SUPFAM" id="SSF55781">
    <property type="entry name" value="GAF domain-like"/>
    <property type="match status" value="1"/>
</dbReference>
<dbReference type="Pfam" id="PF00069">
    <property type="entry name" value="Pkinase"/>
    <property type="match status" value="1"/>
</dbReference>
<dbReference type="Pfam" id="PF13191">
    <property type="entry name" value="AAA_16"/>
    <property type="match status" value="1"/>
</dbReference>
<dbReference type="GO" id="GO:0004674">
    <property type="term" value="F:protein serine/threonine kinase activity"/>
    <property type="evidence" value="ECO:0007669"/>
    <property type="project" value="UniProtKB-KW"/>
</dbReference>
<organism evidence="7 8">
    <name type="scientific">Limnospira platensis NIES-46</name>
    <dbReference type="NCBI Taxonomy" id="1236695"/>
    <lineage>
        <taxon>Bacteria</taxon>
        <taxon>Bacillati</taxon>
        <taxon>Cyanobacteriota</taxon>
        <taxon>Cyanophyceae</taxon>
        <taxon>Oscillatoriophycideae</taxon>
        <taxon>Oscillatoriales</taxon>
        <taxon>Sirenicapillariaceae</taxon>
        <taxon>Limnospira</taxon>
    </lineage>
</organism>
<dbReference type="InterPro" id="IPR008271">
    <property type="entry name" value="Ser/Thr_kinase_AS"/>
</dbReference>
<dbReference type="PANTHER" id="PTHR43642:SF1">
    <property type="entry name" value="HYBRID SIGNAL TRANSDUCTION HISTIDINE KINASE G"/>
    <property type="match status" value="1"/>
</dbReference>
<dbReference type="InterPro" id="IPR000719">
    <property type="entry name" value="Prot_kinase_dom"/>
</dbReference>
<dbReference type="Gene3D" id="1.10.287.130">
    <property type="match status" value="1"/>
</dbReference>
<dbReference type="InterPro" id="IPR003018">
    <property type="entry name" value="GAF"/>
</dbReference>
<dbReference type="InterPro" id="IPR027417">
    <property type="entry name" value="P-loop_NTPase"/>
</dbReference>
<protein>
    <recommendedName>
        <fullName evidence="2">histidine kinase</fullName>
        <ecNumber evidence="2">2.7.13.3</ecNumber>
    </recommendedName>
</protein>
<dbReference type="Gene3D" id="3.30.565.10">
    <property type="entry name" value="Histidine kinase-like ATPase, C-terminal domain"/>
    <property type="match status" value="1"/>
</dbReference>
<evidence type="ECO:0000256" key="2">
    <source>
        <dbReference type="ARBA" id="ARBA00012438"/>
    </source>
</evidence>
<dbReference type="InterPro" id="IPR003594">
    <property type="entry name" value="HATPase_dom"/>
</dbReference>
<dbReference type="PANTHER" id="PTHR43642">
    <property type="entry name" value="HYBRID SIGNAL TRANSDUCTION HISTIDINE KINASE G"/>
    <property type="match status" value="1"/>
</dbReference>
<sequence>MIMTLPLYNFGEIIYQGTRTIVYKGTRTSDHQGVIIKVLRNPHPNFNELAQFRNQYTLAKNLELSGIVKPLSLENYGNSYALVMPYEGHISLNQWQPKKLLIPDFLAIGLQLADILHGLYRQRVIHKDIKPANILIHPETKEVKLIDFSLASLLPKENQTIQNPNILEGTLAYLSPEQTGRMNRGIDYRSDLYSLGITFYQLLAGELPFNVDDPMELVYCHLAKMPTPLHEVNPDVPKVLSDIVAKLMAKNAEDRYQSALGLKHDLENCWQQWQKTGNICEFEIAAGDLSDRFLIPEKLYGRENEIEELLAAFDRVANGASEIMLVAGFSGIGKTAVVHEVHKPITRQQGYFIQGKFDQLNHHIPLSGFVQALRDLIGQFLSESDSDIDQWKANILAALGGSGQVLIEVIPELEKIIGPQPAVPELSGTAAQNRFNLLFQKFISVLTTYEHPLVIFLDDLQWADLASLELMKLLIEEKTYLLLLGAYRDNEVSPVHPFMLTVEELKKLGKTVNTITLTPLAFEDSNQLVADTLACTVELAYRITELINRKTKGNPFFITQFLKALYEDKCIKFNLQKRYWECDMARVNSLSITDDVVEFMAIQLQKLPAETQEVLQLAACLGNKFNLDTLAIVCEKSPTQVAIALWKALLYGLIIPETQVYKFYMGENETELNSSQTENVQYKFLHDRVQQAAYSLIPEQQKQTTHYRIGQLLLKQIPIESREDYIFELISKLNYGTALITTQKERDELAQMNLIACRKAKAATAYTAGLDYAETGLNLLGENPGKRQYKITLEFYNLGAELAALSGDFETMNHFINQVISQVDSWVDKVDIYRINIQAHVSQNKLSEAIAIGQELLGSLGVNYPANPTENDIQQVIAEVLELIGDRDIDDLVNLPLMTDIEKIAILQIANSIIPVAAISQSPLFPVFISLGVKLSIEYGNTSASAFSYSCYGIICCNLLQDIDRGLKFGQLALTLVKKLDLKTAKPEVTHVVCLFILHRKNHLKTVVYLLQDSYKEALEIGNHEQAGYCAQTFCLNSFWGGETLVTLEKQSSGYYHALQRLNQITTANYCGIYWQSTLNLLGLAVNPHILSGEAMEETEILPRITDSHDVLGLYIFYLYKMMLSYLFAELKLAETYAIEAKKYLIGGAGMISIPGFYFYDSLTALGIYAPEHEQKSELWQRVEENEQHLGHWAYYAPMNHQHKLDLIEAEKCRVLDKKVEAINLYDQAILGAKKHEFIQEEALANELAAKFYLNWGKEKLAMVYMQEAYYCYARWGAKAKTDQLENAYPNLLQPILEAMGSNLNPMATLATVVTPSISTHTSTSSNRSSASSINNLLDFSAILKAAQAISSTIQLEELLQQLTKIILQNSGGSRCALILPDADGNWLVRSLATPRNTELCGELLSETTKVPVKLINYVKNTNKVVVIDDMQTDLPVIDKYLQGRKPKSMLCLPILNQGNLVGIVSLENRRISGVFTSDRLVVVNLLCTQAAISLENARLYQQSQDYVEQIKQSQLQLIQGEKMSALGNLIAGVAHEINNPVGFIHGNINEAIKSVQSLSEYLQLYQERFVDPGAEIVAKYEELEIEYHLEDLPKMLESMKLGCDRIKDISTSLRIFSRADLDHQVSCDIHQGIDSTLLILKHRLKANQHRPAIDIVKNYGNLPQIKCFPGQINQVFMNILANAIDVLDEVAMTSTFESLKINHQIITISTQVLPEKNSVEIRIGDNGSGMPEALKSQIFDYLFTTKGVGKGTGLGLAIARQIVVNKHQGSLEVESEIGQGSEFRICLPID</sequence>